<keyword evidence="2" id="KW-1185">Reference proteome</keyword>
<reference evidence="1 2" key="1">
    <citation type="journal article" date="2016" name="Genome Announc.">
        <title>Draft Genome Sequences of Five Rapidly Growing Mycobacterium Species, M. thermoresistibile, M. fortuitum subsp. acetamidolyticum, M. canariasense, M. brisbanense, and M. novocastrense.</title>
        <authorList>
            <person name="Katahira K."/>
            <person name="Ogura Y."/>
            <person name="Gotoh Y."/>
            <person name="Hayashi T."/>
        </authorList>
    </citation>
    <scope>NUCLEOTIDE SEQUENCE [LARGE SCALE GENOMIC DNA]</scope>
    <source>
        <strain evidence="1 2">JCM18114</strain>
    </source>
</reference>
<evidence type="ECO:0000313" key="1">
    <source>
        <dbReference type="EMBL" id="GAT08463.1"/>
    </source>
</evidence>
<dbReference type="EMBL" id="BCTA01000023">
    <property type="protein sequence ID" value="GAT08463.1"/>
    <property type="molecule type" value="Genomic_DNA"/>
</dbReference>
<name>A0ABQ0KFZ2_MYCNV</name>
<proteinExistence type="predicted"/>
<gene>
    <name evidence="1" type="ORF">RMCN_1596</name>
</gene>
<accession>A0ABQ0KFZ2</accession>
<dbReference type="Proteomes" id="UP000069773">
    <property type="component" value="Unassembled WGS sequence"/>
</dbReference>
<organism evidence="1 2">
    <name type="scientific">Mycolicibacterium novocastrense</name>
    <name type="common">Mycobacterium novocastrense</name>
    <dbReference type="NCBI Taxonomy" id="59813"/>
    <lineage>
        <taxon>Bacteria</taxon>
        <taxon>Bacillati</taxon>
        <taxon>Actinomycetota</taxon>
        <taxon>Actinomycetes</taxon>
        <taxon>Mycobacteriales</taxon>
        <taxon>Mycobacteriaceae</taxon>
        <taxon>Mycolicibacterium</taxon>
    </lineage>
</organism>
<sequence length="310" mass="34106">MLGELLGEWMRLTGEGSITQYRQKAIWLAGTTNLRLRQGEPGRWLRDLSDRAYLELDWQQGRWVCSPTVVTKLPSADGLAVIAGFVAPVSLEPLNDLNIDLHLVDSDPGAGALNRPKAKLLQFGAIADLKEAADAINATYVPCSALQLAAKLLPVELGKESAPPNRQNDTIVFFDGARLGWTSPPPDLSKPGLYRYEGNGRRNFLWHEHNSWWHCDMPTGVWTALARTGTSAIRWRPYYGHPPETGQGELFADLGAPLPALHRRCLVLCSGTSPQISFNAGTARYGNVPRAVADDIWQTLGQRSHVLQPA</sequence>
<comment type="caution">
    <text evidence="1">The sequence shown here is derived from an EMBL/GenBank/DDBJ whole genome shotgun (WGS) entry which is preliminary data.</text>
</comment>
<protein>
    <submittedName>
        <fullName evidence="1">Uncharacterized protein</fullName>
    </submittedName>
</protein>
<evidence type="ECO:0000313" key="2">
    <source>
        <dbReference type="Proteomes" id="UP000069773"/>
    </source>
</evidence>